<evidence type="ECO:0000256" key="2">
    <source>
        <dbReference type="SAM" id="Phobius"/>
    </source>
</evidence>
<accession>A0A154V2P8</accession>
<gene>
    <name evidence="3" type="ORF">AWH51_07160</name>
</gene>
<feature type="transmembrane region" description="Helical" evidence="2">
    <location>
        <begin position="583"/>
        <end position="608"/>
    </location>
</feature>
<keyword evidence="2" id="KW-0472">Membrane</keyword>
<evidence type="ECO:0000256" key="1">
    <source>
        <dbReference type="SAM" id="MobiDB-lite"/>
    </source>
</evidence>
<evidence type="ECO:0000313" key="4">
    <source>
        <dbReference type="Proteomes" id="UP000076218"/>
    </source>
</evidence>
<organism evidence="3 4">
    <name type="scientific">Clavibacter tessellarius</name>
    <dbReference type="NCBI Taxonomy" id="31965"/>
    <lineage>
        <taxon>Bacteria</taxon>
        <taxon>Bacillati</taxon>
        <taxon>Actinomycetota</taxon>
        <taxon>Actinomycetes</taxon>
        <taxon>Micrococcales</taxon>
        <taxon>Microbacteriaceae</taxon>
        <taxon>Clavibacter</taxon>
    </lineage>
</organism>
<comment type="caution">
    <text evidence="3">The sequence shown here is derived from an EMBL/GenBank/DDBJ whole genome shotgun (WGS) entry which is preliminary data.</text>
</comment>
<name>A0A154V2P8_9MICO</name>
<feature type="region of interest" description="Disordered" evidence="1">
    <location>
        <begin position="70"/>
        <end position="92"/>
    </location>
</feature>
<feature type="transmembrane region" description="Helical" evidence="2">
    <location>
        <begin position="324"/>
        <end position="341"/>
    </location>
</feature>
<feature type="transmembrane region" description="Helical" evidence="2">
    <location>
        <begin position="348"/>
        <end position="367"/>
    </location>
</feature>
<dbReference type="Proteomes" id="UP000076218">
    <property type="component" value="Unassembled WGS sequence"/>
</dbReference>
<feature type="transmembrane region" description="Helical" evidence="2">
    <location>
        <begin position="475"/>
        <end position="495"/>
    </location>
</feature>
<feature type="transmembrane region" description="Helical" evidence="2">
    <location>
        <begin position="107"/>
        <end position="137"/>
    </location>
</feature>
<feature type="transmembrane region" description="Helical" evidence="2">
    <location>
        <begin position="203"/>
        <end position="226"/>
    </location>
</feature>
<feature type="region of interest" description="Disordered" evidence="1">
    <location>
        <begin position="549"/>
        <end position="570"/>
    </location>
</feature>
<feature type="transmembrane region" description="Helical" evidence="2">
    <location>
        <begin position="403"/>
        <end position="423"/>
    </location>
</feature>
<dbReference type="STRING" id="31965.AWH51_07160"/>
<feature type="transmembrane region" description="Helical" evidence="2">
    <location>
        <begin position="238"/>
        <end position="262"/>
    </location>
</feature>
<feature type="compositionally biased region" description="Low complexity" evidence="1">
    <location>
        <begin position="1"/>
        <end position="14"/>
    </location>
</feature>
<feature type="compositionally biased region" description="Low complexity" evidence="1">
    <location>
        <begin position="30"/>
        <end position="39"/>
    </location>
</feature>
<reference evidence="3 4" key="1">
    <citation type="submission" date="2016-01" db="EMBL/GenBank/DDBJ databases">
        <title>Draft genome sequence of Clavibacter michiganensis subsp. tessellarius DOAB 609.</title>
        <authorList>
            <person name="Tambong J.T."/>
        </authorList>
    </citation>
    <scope>NUCLEOTIDE SEQUENCE [LARGE SCALE GENOMIC DNA]</scope>
    <source>
        <strain evidence="3 4">DOAB 609</strain>
    </source>
</reference>
<evidence type="ECO:0000313" key="3">
    <source>
        <dbReference type="EMBL" id="KZC95587.1"/>
    </source>
</evidence>
<protein>
    <submittedName>
        <fullName evidence="3">Uncharacterized protein</fullName>
    </submittedName>
</protein>
<feature type="region of interest" description="Disordered" evidence="1">
    <location>
        <begin position="1"/>
        <end position="48"/>
    </location>
</feature>
<dbReference type="EMBL" id="LQXA01000020">
    <property type="protein sequence ID" value="KZC95587.1"/>
    <property type="molecule type" value="Genomic_DNA"/>
</dbReference>
<feature type="transmembrane region" description="Helical" evidence="2">
    <location>
        <begin position="274"/>
        <end position="295"/>
    </location>
</feature>
<keyword evidence="2" id="KW-0812">Transmembrane</keyword>
<feature type="transmembrane region" description="Helical" evidence="2">
    <location>
        <begin position="435"/>
        <end position="463"/>
    </location>
</feature>
<feature type="compositionally biased region" description="Low complexity" evidence="1">
    <location>
        <begin position="71"/>
        <end position="81"/>
    </location>
</feature>
<sequence length="910" mass="90603">MSEPTPDPSATEPATPEPVTPEPATPPPASETGAAAGGPALPPPAAASAGVPPIGVPPIGVPPIGVPPTVGPATGVSPTGVSPTGAAPHRPNPVVDALRGLTVRDRIVAVVAGAGAYVAAYLVGVVCLLLTIAVAIASNSGSGSGSGASSGSSGGMSTPSIPDALGAIGNIFAGPAQLISLADLGRLGVSGALQVIVPVTGSLSVGVLPVTVGLAQLLALVLVARYAGRRDQPFRVRLAGSVISGLVLAVISLVLGLLLAFRIPASSGVSIGDISATTVGSVFVAFLVGVSATLLARPGWLTGLHPVIAAGLGTLRVAASHLGALVVVSAVVIVIGSAFAGSSGPGAALPLFLGNLAVVLAAVSMFATASPSDFLVQVAQSAAGSRYQAGNTDLSVLSGPASIWLLVLLSVLLAFVAGIALAIRRGAVARRGVDWAATPAAYFVLGILGLVLGTAVVSVHVATVNGDGSIGLTPWLPVILALWGGAIETVARFVAPRVLAVTPAPLTGLIARLVGRDAAAVAAWTPRARPVNAPGVGAATAASAAGAVQAGDAPAGEPTDTAPAPAVAGLPAPRALSPRGRRILIRSSIAGGAVVLLIVALSITGGVLRSTVWGPGSTAQRFVQAIADGDASTAGTLAQIDGIGSGMLTDQVLQSAKTRISDVQLGLVHQDGDTATATVTYKQGTDPRTTQVGLTRVSTSWLIQDEWRVTSSLGGKVVVQAPAALEGAKITADGIPIGQVAHASGYGGGVQSFAAFPGDYTIAVEGTDYFAAPTADVTVADAGTVPVSLSLAGTDKLTADASKLVQDTITSCAARTDAKLPSECPFSGPYYYSNVSNVSYTVTRMPELKVIVRDDGSIGVISTTSGQVEEKYQTSYSFEPTPEQHDYQDTFQVAQRLKVVNGQLTVTDSY</sequence>
<keyword evidence="2" id="KW-1133">Transmembrane helix</keyword>
<dbReference type="AlphaFoldDB" id="A0A154V2P8"/>
<proteinExistence type="predicted"/>
<feature type="compositionally biased region" description="Pro residues" evidence="1">
    <location>
        <begin position="15"/>
        <end position="29"/>
    </location>
</feature>